<evidence type="ECO:0000256" key="1">
    <source>
        <dbReference type="SAM" id="MobiDB-lite"/>
    </source>
</evidence>
<dbReference type="PANTHER" id="PTHR46584">
    <property type="entry name" value="HMG DOMAIN-CONTAINING PROTEIN 4"/>
    <property type="match status" value="1"/>
</dbReference>
<name>A0AAV1EXV7_XYRNO</name>
<evidence type="ECO:0000313" key="2">
    <source>
        <dbReference type="EMBL" id="CAJ1053525.1"/>
    </source>
</evidence>
<dbReference type="EMBL" id="OY660866">
    <property type="protein sequence ID" value="CAJ1053525.1"/>
    <property type="molecule type" value="Genomic_DNA"/>
</dbReference>
<dbReference type="PANTHER" id="PTHR46584:SF1">
    <property type="entry name" value="HMG DOMAIN-CONTAINING PROTEIN 4"/>
    <property type="match status" value="1"/>
</dbReference>
<dbReference type="InterPro" id="IPR042477">
    <property type="entry name" value="HMGXB4"/>
</dbReference>
<dbReference type="AlphaFoldDB" id="A0AAV1EXV7"/>
<organism evidence="2 3">
    <name type="scientific">Xyrichtys novacula</name>
    <name type="common">Pearly razorfish</name>
    <name type="synonym">Hemipteronotus novacula</name>
    <dbReference type="NCBI Taxonomy" id="13765"/>
    <lineage>
        <taxon>Eukaryota</taxon>
        <taxon>Metazoa</taxon>
        <taxon>Chordata</taxon>
        <taxon>Craniata</taxon>
        <taxon>Vertebrata</taxon>
        <taxon>Euteleostomi</taxon>
        <taxon>Actinopterygii</taxon>
        <taxon>Neopterygii</taxon>
        <taxon>Teleostei</taxon>
        <taxon>Neoteleostei</taxon>
        <taxon>Acanthomorphata</taxon>
        <taxon>Eupercaria</taxon>
        <taxon>Labriformes</taxon>
        <taxon>Labridae</taxon>
        <taxon>Xyrichtys</taxon>
    </lineage>
</organism>
<reference evidence="2" key="1">
    <citation type="submission" date="2023-08" db="EMBL/GenBank/DDBJ databases">
        <authorList>
            <person name="Alioto T."/>
            <person name="Alioto T."/>
            <person name="Gomez Garrido J."/>
        </authorList>
    </citation>
    <scope>NUCLEOTIDE SEQUENCE</scope>
</reference>
<feature type="region of interest" description="Disordered" evidence="1">
    <location>
        <begin position="13"/>
        <end position="42"/>
    </location>
</feature>
<proteinExistence type="predicted"/>
<gene>
    <name evidence="2" type="ORF">XNOV1_A031929</name>
</gene>
<feature type="compositionally biased region" description="Basic and acidic residues" evidence="1">
    <location>
        <begin position="18"/>
        <end position="35"/>
    </location>
</feature>
<evidence type="ECO:0000313" key="3">
    <source>
        <dbReference type="Proteomes" id="UP001178508"/>
    </source>
</evidence>
<accession>A0AAV1EXV7</accession>
<keyword evidence="3" id="KW-1185">Reference proteome</keyword>
<protein>
    <submittedName>
        <fullName evidence="2">Uncharacterized protein LOC117815811 isoform X1</fullName>
    </submittedName>
</protein>
<dbReference type="Proteomes" id="UP001178508">
    <property type="component" value="Chromosome 3"/>
</dbReference>
<sequence>MSSAEAFFTAEPNNLLSGRREHSGSGDEAELHEPDSSGILPAAPVCASQNRWGIRGGEEARLFLDMQDKLLYVSDPAEGSIDQEIQSSVLEYWVCLDSQHNMADCPFTRTTSLPVTPVTHRPCAVQPVQGSVLYPMLSSPVDDTYSPITSMCSPTALAWDTLKSTSLSPGSSDQDPVRAAAHLHLLGESLSLIGQHLQETHKTVSIPGSFSLLLDSLLCALVPLISLTLQIPELRNCTQHTLASTLENINYLMPGL</sequence>